<organism evidence="3 4">
    <name type="scientific">Dactylosporangium siamense</name>
    <dbReference type="NCBI Taxonomy" id="685454"/>
    <lineage>
        <taxon>Bacteria</taxon>
        <taxon>Bacillati</taxon>
        <taxon>Actinomycetota</taxon>
        <taxon>Actinomycetes</taxon>
        <taxon>Micromonosporales</taxon>
        <taxon>Micromonosporaceae</taxon>
        <taxon>Dactylosporangium</taxon>
    </lineage>
</organism>
<name>A0A919UF73_9ACTN</name>
<evidence type="ECO:0000313" key="4">
    <source>
        <dbReference type="Proteomes" id="UP000660611"/>
    </source>
</evidence>
<evidence type="ECO:0000256" key="1">
    <source>
        <dbReference type="SAM" id="MobiDB-lite"/>
    </source>
</evidence>
<dbReference type="EMBL" id="BONQ01000222">
    <property type="protein sequence ID" value="GIG53199.1"/>
    <property type="molecule type" value="Genomic_DNA"/>
</dbReference>
<feature type="domain" description="DeoxyPurine in DNA protein A" evidence="2">
    <location>
        <begin position="46"/>
        <end position="302"/>
    </location>
</feature>
<reference evidence="3" key="1">
    <citation type="submission" date="2021-01" db="EMBL/GenBank/DDBJ databases">
        <title>Whole genome shotgun sequence of Dactylosporangium siamense NBRC 106093.</title>
        <authorList>
            <person name="Komaki H."/>
            <person name="Tamura T."/>
        </authorList>
    </citation>
    <scope>NUCLEOTIDE SEQUENCE</scope>
    <source>
        <strain evidence="3">NBRC 106093</strain>
    </source>
</reference>
<protein>
    <recommendedName>
        <fullName evidence="2">DeoxyPurine in DNA protein A domain-containing protein</fullName>
    </recommendedName>
</protein>
<feature type="region of interest" description="Disordered" evidence="1">
    <location>
        <begin position="1"/>
        <end position="30"/>
    </location>
</feature>
<evidence type="ECO:0000259" key="2">
    <source>
        <dbReference type="Pfam" id="PF23859"/>
    </source>
</evidence>
<gene>
    <name evidence="3" type="ORF">Dsi01nite_112400</name>
</gene>
<dbReference type="InterPro" id="IPR055645">
    <property type="entry name" value="DpdA"/>
</dbReference>
<dbReference type="AlphaFoldDB" id="A0A919UF73"/>
<sequence length="309" mass="33275">MPTRTAAPGRPDQPVAPQHRPMSRPADGEVMTHPAAATGATSTPLFYLGTHQPHWLETARVPLFVSHRRLAGRRTLPQAAAPWALDSGGFTELSAFGGWQTTARQYADAVRRYRDEIGLLEWAAPRDWMCEPDMLARTGLSVAEHQARTIADFLDLRSLAPDLPFIPVLQGWCHGEHLDHADQYAAACVDLAEYPLVGVGSVCRRQNTIRASLLFAELAQATGLRLHGFGVKTTGLTDYGQHLASADSLAWSFAGRREPGCTPSHASEANCLGYALDWRDALLARLNRTSPPATTATAAAAANPTAAAA</sequence>
<comment type="caution">
    <text evidence="3">The sequence shown here is derived from an EMBL/GenBank/DDBJ whole genome shotgun (WGS) entry which is preliminary data.</text>
</comment>
<proteinExistence type="predicted"/>
<evidence type="ECO:0000313" key="3">
    <source>
        <dbReference type="EMBL" id="GIG53199.1"/>
    </source>
</evidence>
<accession>A0A919UF73</accession>
<dbReference type="Proteomes" id="UP000660611">
    <property type="component" value="Unassembled WGS sequence"/>
</dbReference>
<dbReference type="Pfam" id="PF23859">
    <property type="entry name" value="DpdA"/>
    <property type="match status" value="1"/>
</dbReference>
<keyword evidence="4" id="KW-1185">Reference proteome</keyword>